<organism evidence="9 10">
    <name type="scientific">Anisakis simplex</name>
    <name type="common">Herring worm</name>
    <dbReference type="NCBI Taxonomy" id="6269"/>
    <lineage>
        <taxon>Eukaryota</taxon>
        <taxon>Metazoa</taxon>
        <taxon>Ecdysozoa</taxon>
        <taxon>Nematoda</taxon>
        <taxon>Chromadorea</taxon>
        <taxon>Rhabditida</taxon>
        <taxon>Spirurina</taxon>
        <taxon>Ascaridomorpha</taxon>
        <taxon>Ascaridoidea</taxon>
        <taxon>Anisakidae</taxon>
        <taxon>Anisakis</taxon>
        <taxon>Anisakis simplex complex</taxon>
    </lineage>
</organism>
<dbReference type="OrthoDB" id="2526284at2759"/>
<accession>A0A3P6SQV9</accession>
<evidence type="ECO:0000313" key="10">
    <source>
        <dbReference type="Proteomes" id="UP000267096"/>
    </source>
</evidence>
<keyword evidence="6" id="KW-1133">Transmembrane helix</keyword>
<evidence type="ECO:0000256" key="7">
    <source>
        <dbReference type="ARBA" id="ARBA00023136"/>
    </source>
</evidence>
<dbReference type="Proteomes" id="UP000267096">
    <property type="component" value="Unassembled WGS sequence"/>
</dbReference>
<dbReference type="GO" id="GO:0016757">
    <property type="term" value="F:glycosyltransferase activity"/>
    <property type="evidence" value="ECO:0007669"/>
    <property type="project" value="UniProtKB-UniRule"/>
</dbReference>
<dbReference type="AlphaFoldDB" id="A0A3P6SQV9"/>
<comment type="similarity">
    <text evidence="2 8">Belongs to the glycosyltransferase 92 family.</text>
</comment>
<comment type="subcellular location">
    <subcellularLocation>
        <location evidence="1">Membrane</location>
        <topology evidence="1">Single-pass membrane protein</topology>
    </subcellularLocation>
</comment>
<dbReference type="PANTHER" id="PTHR21645:SF2">
    <property type="entry name" value="GLYCOSYLTRANSFERASE FAMILY 92 PROTEIN F59C6.8"/>
    <property type="match status" value="1"/>
</dbReference>
<dbReference type="EC" id="2.4.1.-" evidence="8"/>
<name>A0A3P6SQV9_ANISI</name>
<reference evidence="9 10" key="1">
    <citation type="submission" date="2018-11" db="EMBL/GenBank/DDBJ databases">
        <authorList>
            <consortium name="Pathogen Informatics"/>
        </authorList>
    </citation>
    <scope>NUCLEOTIDE SEQUENCE [LARGE SCALE GENOMIC DNA]</scope>
</reference>
<keyword evidence="10" id="KW-1185">Reference proteome</keyword>
<evidence type="ECO:0000256" key="4">
    <source>
        <dbReference type="ARBA" id="ARBA00022679"/>
    </source>
</evidence>
<gene>
    <name evidence="9" type="ORF">ASIM_LOCUS19821</name>
</gene>
<proteinExistence type="inferred from homology"/>
<evidence type="ECO:0000256" key="2">
    <source>
        <dbReference type="ARBA" id="ARBA00007647"/>
    </source>
</evidence>
<dbReference type="GO" id="GO:0016020">
    <property type="term" value="C:membrane"/>
    <property type="evidence" value="ECO:0007669"/>
    <property type="project" value="UniProtKB-SubCell"/>
</dbReference>
<evidence type="ECO:0000256" key="8">
    <source>
        <dbReference type="RuleBase" id="RU366017"/>
    </source>
</evidence>
<keyword evidence="4 8" id="KW-0808">Transferase</keyword>
<dbReference type="Pfam" id="PF01697">
    <property type="entry name" value="Glyco_transf_92"/>
    <property type="match status" value="1"/>
</dbReference>
<evidence type="ECO:0000256" key="3">
    <source>
        <dbReference type="ARBA" id="ARBA00022676"/>
    </source>
</evidence>
<sequence>MVPSNYSLSEVLLKSTLDAFMKGEGKTVLRPDKIKTMWIHWPPSESIATGYRHVELDSTKNFFFHPRYWLYKEKPTAKRRKVFRNAQATIRPNLTRFDQIFRERQQAVQAQLLQAEKSFRKFIKDENLTDIYDRLNISIVYDRVFADCFTDIIDPMMDRPINEQSLHPYCPTSSVCQVPRLVGVECTLAHSHHRANTFRSFRIYDILYRSFRTVHNGCIHV</sequence>
<dbReference type="InterPro" id="IPR008166">
    <property type="entry name" value="Glyco_transf_92"/>
</dbReference>
<evidence type="ECO:0000313" key="9">
    <source>
        <dbReference type="EMBL" id="VDK72363.1"/>
    </source>
</evidence>
<protein>
    <recommendedName>
        <fullName evidence="8">Glycosyltransferase family 92 protein</fullName>
        <ecNumber evidence="8">2.4.1.-</ecNumber>
    </recommendedName>
</protein>
<dbReference type="PANTHER" id="PTHR21645">
    <property type="entry name" value="GLYCOSYLTRANSFERASE FAMILY 92 PROTEIN"/>
    <property type="match status" value="1"/>
</dbReference>
<keyword evidence="7" id="KW-0472">Membrane</keyword>
<keyword evidence="3 8" id="KW-0328">Glycosyltransferase</keyword>
<keyword evidence="5" id="KW-0812">Transmembrane</keyword>
<dbReference type="EMBL" id="UYRR01038036">
    <property type="protein sequence ID" value="VDK72363.1"/>
    <property type="molecule type" value="Genomic_DNA"/>
</dbReference>
<dbReference type="InterPro" id="IPR052012">
    <property type="entry name" value="GTase_92"/>
</dbReference>
<evidence type="ECO:0000256" key="5">
    <source>
        <dbReference type="ARBA" id="ARBA00022692"/>
    </source>
</evidence>
<evidence type="ECO:0000256" key="6">
    <source>
        <dbReference type="ARBA" id="ARBA00022989"/>
    </source>
</evidence>
<evidence type="ECO:0000256" key="1">
    <source>
        <dbReference type="ARBA" id="ARBA00004167"/>
    </source>
</evidence>